<gene>
    <name evidence="1" type="ORF">H2200_013637</name>
</gene>
<sequence>MIVMILITVHLYLSNKSSRTNSRGLHIEPEYIWLDDETIPSLVTTKLPHPEDVVVSTNMINFPLMSWVHYHMNALHPYLPEVRDLPSTFVVEAGVPNTSRRSWHYRDYPYWSGPTDEVFHHDFDPSYEGHRWLRLPDDSEIERTPLARLQYNTWGTGLANWEVTTPVLYSFLENLAEQRLDRYQTSKRWLTSPDRLSINFIAVWSSDVLDHLPMDSDDEIWLTVTLPRKLRCSVTVDMHALAVHFSFRYQAGLEQTDLLPRFSDYAVAKIC</sequence>
<proteinExistence type="predicted"/>
<dbReference type="AlphaFoldDB" id="A0AA38TX92"/>
<organism evidence="1 2">
    <name type="scientific">Cladophialophora chaetospira</name>
    <dbReference type="NCBI Taxonomy" id="386627"/>
    <lineage>
        <taxon>Eukaryota</taxon>
        <taxon>Fungi</taxon>
        <taxon>Dikarya</taxon>
        <taxon>Ascomycota</taxon>
        <taxon>Pezizomycotina</taxon>
        <taxon>Eurotiomycetes</taxon>
        <taxon>Chaetothyriomycetidae</taxon>
        <taxon>Chaetothyriales</taxon>
        <taxon>Herpotrichiellaceae</taxon>
        <taxon>Cladophialophora</taxon>
    </lineage>
</organism>
<name>A0AA38TX92_9EURO</name>
<accession>A0AA38TX92</accession>
<comment type="caution">
    <text evidence="1">The sequence shown here is derived from an EMBL/GenBank/DDBJ whole genome shotgun (WGS) entry which is preliminary data.</text>
</comment>
<dbReference type="EMBL" id="JAPDRK010000034">
    <property type="protein sequence ID" value="KAJ9601864.1"/>
    <property type="molecule type" value="Genomic_DNA"/>
</dbReference>
<protein>
    <submittedName>
        <fullName evidence="1">Uncharacterized protein</fullName>
    </submittedName>
</protein>
<evidence type="ECO:0000313" key="1">
    <source>
        <dbReference type="EMBL" id="KAJ9601864.1"/>
    </source>
</evidence>
<reference evidence="1" key="1">
    <citation type="submission" date="2022-10" db="EMBL/GenBank/DDBJ databases">
        <title>Culturing micro-colonial fungi from biological soil crusts in the Mojave desert and describing Neophaeococcomyces mojavensis, and introducing the new genera and species Taxawa tesnikishii.</title>
        <authorList>
            <person name="Kurbessoian T."/>
            <person name="Stajich J.E."/>
        </authorList>
    </citation>
    <scope>NUCLEOTIDE SEQUENCE</scope>
    <source>
        <strain evidence="1">TK_41</strain>
    </source>
</reference>
<evidence type="ECO:0000313" key="2">
    <source>
        <dbReference type="Proteomes" id="UP001172673"/>
    </source>
</evidence>
<keyword evidence="2" id="KW-1185">Reference proteome</keyword>
<dbReference type="Proteomes" id="UP001172673">
    <property type="component" value="Unassembled WGS sequence"/>
</dbReference>